<dbReference type="EMBL" id="JBBNAF010000010">
    <property type="protein sequence ID" value="KAK9107683.1"/>
    <property type="molecule type" value="Genomic_DNA"/>
</dbReference>
<feature type="compositionally biased region" description="Gly residues" evidence="1">
    <location>
        <begin position="91"/>
        <end position="100"/>
    </location>
</feature>
<name>A0AAP0HZV1_9MAGN</name>
<comment type="caution">
    <text evidence="2">The sequence shown here is derived from an EMBL/GenBank/DDBJ whole genome shotgun (WGS) entry which is preliminary data.</text>
</comment>
<keyword evidence="3" id="KW-1185">Reference proteome</keyword>
<gene>
    <name evidence="2" type="ORF">Syun_023694</name>
</gene>
<protein>
    <submittedName>
        <fullName evidence="2">Uncharacterized protein</fullName>
    </submittedName>
</protein>
<accession>A0AAP0HZV1</accession>
<dbReference type="Proteomes" id="UP001420932">
    <property type="component" value="Unassembled WGS sequence"/>
</dbReference>
<organism evidence="2 3">
    <name type="scientific">Stephania yunnanensis</name>
    <dbReference type="NCBI Taxonomy" id="152371"/>
    <lineage>
        <taxon>Eukaryota</taxon>
        <taxon>Viridiplantae</taxon>
        <taxon>Streptophyta</taxon>
        <taxon>Embryophyta</taxon>
        <taxon>Tracheophyta</taxon>
        <taxon>Spermatophyta</taxon>
        <taxon>Magnoliopsida</taxon>
        <taxon>Ranunculales</taxon>
        <taxon>Menispermaceae</taxon>
        <taxon>Menispermoideae</taxon>
        <taxon>Cissampelideae</taxon>
        <taxon>Stephania</taxon>
    </lineage>
</organism>
<feature type="compositionally biased region" description="Basic and acidic residues" evidence="1">
    <location>
        <begin position="18"/>
        <end position="39"/>
    </location>
</feature>
<evidence type="ECO:0000313" key="3">
    <source>
        <dbReference type="Proteomes" id="UP001420932"/>
    </source>
</evidence>
<proteinExistence type="predicted"/>
<reference evidence="2 3" key="1">
    <citation type="submission" date="2024-01" db="EMBL/GenBank/DDBJ databases">
        <title>Genome assemblies of Stephania.</title>
        <authorList>
            <person name="Yang L."/>
        </authorList>
    </citation>
    <scope>NUCLEOTIDE SEQUENCE [LARGE SCALE GENOMIC DNA]</scope>
    <source>
        <strain evidence="2">YNDBR</strain>
        <tissue evidence="2">Leaf</tissue>
    </source>
</reference>
<sequence length="139" mass="15172">MYIYMWIYIKERIRLKKKVSDQERSGGEEGKRGKRRGDQRAGGGAVVADAAGEQRWPAVEYRRWTGSTSARLAVRARPGGRGQRCAAWQLDGGGPDGGQRGDTDGQPGRSGGASSGSRELRSAARVARRQMAARLGKRR</sequence>
<evidence type="ECO:0000313" key="2">
    <source>
        <dbReference type="EMBL" id="KAK9107683.1"/>
    </source>
</evidence>
<feature type="region of interest" description="Disordered" evidence="1">
    <location>
        <begin position="17"/>
        <end position="51"/>
    </location>
</feature>
<dbReference type="AlphaFoldDB" id="A0AAP0HZV1"/>
<feature type="compositionally biased region" description="Low complexity" evidence="1">
    <location>
        <begin position="123"/>
        <end position="139"/>
    </location>
</feature>
<evidence type="ECO:0000256" key="1">
    <source>
        <dbReference type="SAM" id="MobiDB-lite"/>
    </source>
</evidence>
<feature type="region of interest" description="Disordered" evidence="1">
    <location>
        <begin position="67"/>
        <end position="139"/>
    </location>
</feature>